<evidence type="ECO:0000313" key="1">
    <source>
        <dbReference type="EMBL" id="MBX09643.1"/>
    </source>
</evidence>
<proteinExistence type="predicted"/>
<reference evidence="1" key="1">
    <citation type="submission" date="2018-02" db="EMBL/GenBank/DDBJ databases">
        <title>Rhizophora mucronata_Transcriptome.</title>
        <authorList>
            <person name="Meera S.P."/>
            <person name="Sreeshan A."/>
            <person name="Augustine A."/>
        </authorList>
    </citation>
    <scope>NUCLEOTIDE SEQUENCE</scope>
    <source>
        <tissue evidence="1">Leaf</tissue>
    </source>
</reference>
<dbReference type="AlphaFoldDB" id="A0A2P2KVD5"/>
<protein>
    <submittedName>
        <fullName evidence="1">Uncharacterized protein</fullName>
    </submittedName>
</protein>
<name>A0A2P2KVD5_RHIMU</name>
<accession>A0A2P2KVD5</accession>
<organism evidence="1">
    <name type="scientific">Rhizophora mucronata</name>
    <name type="common">Asiatic mangrove</name>
    <dbReference type="NCBI Taxonomy" id="61149"/>
    <lineage>
        <taxon>Eukaryota</taxon>
        <taxon>Viridiplantae</taxon>
        <taxon>Streptophyta</taxon>
        <taxon>Embryophyta</taxon>
        <taxon>Tracheophyta</taxon>
        <taxon>Spermatophyta</taxon>
        <taxon>Magnoliopsida</taxon>
        <taxon>eudicotyledons</taxon>
        <taxon>Gunneridae</taxon>
        <taxon>Pentapetalae</taxon>
        <taxon>rosids</taxon>
        <taxon>fabids</taxon>
        <taxon>Malpighiales</taxon>
        <taxon>Rhizophoraceae</taxon>
        <taxon>Rhizophora</taxon>
    </lineage>
</organism>
<sequence>MQQQHNNLSLSSFYTHKQTNQPKMVTFYYCC</sequence>
<dbReference type="EMBL" id="GGEC01029159">
    <property type="protein sequence ID" value="MBX09643.1"/>
    <property type="molecule type" value="Transcribed_RNA"/>
</dbReference>